<dbReference type="InterPro" id="IPR013784">
    <property type="entry name" value="Carb-bd-like_fold"/>
</dbReference>
<proteinExistence type="predicted"/>
<reference evidence="3 4" key="1">
    <citation type="submission" date="2016-10" db="EMBL/GenBank/DDBJ databases">
        <authorList>
            <person name="de Groot N.N."/>
        </authorList>
    </citation>
    <scope>NUCLEOTIDE SEQUENCE [LARGE SCALE GENOMIC DNA]</scope>
    <source>
        <strain evidence="3 4">RK1</strain>
    </source>
</reference>
<dbReference type="InterPro" id="IPR032812">
    <property type="entry name" value="SbsA_Ig"/>
</dbReference>
<feature type="domain" description="SbsA Ig-like" evidence="2">
    <location>
        <begin position="50"/>
        <end position="149"/>
    </location>
</feature>
<dbReference type="STRING" id="1477437.SAMN05444682_105136"/>
<protein>
    <submittedName>
        <fullName evidence="3">Ig-like domain-containing protein</fullName>
    </submittedName>
</protein>
<keyword evidence="4" id="KW-1185">Reference proteome</keyword>
<dbReference type="Proteomes" id="UP000198670">
    <property type="component" value="Unassembled WGS sequence"/>
</dbReference>
<dbReference type="EMBL" id="FOQO01000005">
    <property type="protein sequence ID" value="SFI69334.1"/>
    <property type="molecule type" value="Genomic_DNA"/>
</dbReference>
<organism evidence="3 4">
    <name type="scientific">Parapedobacter indicus</name>
    <dbReference type="NCBI Taxonomy" id="1477437"/>
    <lineage>
        <taxon>Bacteria</taxon>
        <taxon>Pseudomonadati</taxon>
        <taxon>Bacteroidota</taxon>
        <taxon>Sphingobacteriia</taxon>
        <taxon>Sphingobacteriales</taxon>
        <taxon>Sphingobacteriaceae</taxon>
        <taxon>Parapedobacter</taxon>
    </lineage>
</organism>
<evidence type="ECO:0000256" key="1">
    <source>
        <dbReference type="ARBA" id="ARBA00022729"/>
    </source>
</evidence>
<keyword evidence="1" id="KW-0732">Signal</keyword>
<name>A0A1I3KAB6_9SPHI</name>
<dbReference type="GO" id="GO:0030246">
    <property type="term" value="F:carbohydrate binding"/>
    <property type="evidence" value="ECO:0007669"/>
    <property type="project" value="InterPro"/>
</dbReference>
<dbReference type="OrthoDB" id="9809989at2"/>
<evidence type="ECO:0000313" key="3">
    <source>
        <dbReference type="EMBL" id="SFI69334.1"/>
    </source>
</evidence>
<accession>A0A1I3KAB6</accession>
<evidence type="ECO:0000313" key="4">
    <source>
        <dbReference type="Proteomes" id="UP000198670"/>
    </source>
</evidence>
<gene>
    <name evidence="3" type="ORF">SAMN05444682_105136</name>
</gene>
<dbReference type="Pfam" id="PF13205">
    <property type="entry name" value="Big_5"/>
    <property type="match status" value="1"/>
</dbReference>
<sequence>MQDSSIIKSRLKRLKISSNPKWFILLLFFLLFTLTWRCASVQQPMGGPKDSIPPKILNETPPNLTRNFDAEKIIIEFDEYVKLNNTQKEVSVSPDVEQPINPRVKRKTIEITLPDSLEENTTYTINFGKAIGDFNEGNPLLNYSYVFSTGDIIDSLSITGKVTNALTKLPEKELTVILIPTRQDSIFGKRKANIFTLTDTSGNFQLKNLREDTYRIYALKEENSDRVYNAPGEYIGFLNDSIVLNKDTAGILLQISKGTPRDFRLLDRKIEPSGKITFVFNKPLKNPDIAVIHPSQLDETKQITYNAAKDSATVWLSELTFDSLKVRISDNGKILDSVTLRRGRNEKYDRDFIIQDNLTGNKVTRVKHIMLTAGAPVQSIDRSKIILTEDSIPRTNFQLAKDTTAPWRYILRYNWRPKRNYQLTLEEGAFLGFFGDKNKSVSKTFTMNETENFGDIVLDVNLPDTNHQYLVQLINEKMDFIHRSVPIRKSGKIPFRQFPGGKYTVRIVYDENNNNEWDPGDVYEKRQPERVWYLGKTFIIRANWEQEEIINVPPE</sequence>
<dbReference type="AlphaFoldDB" id="A0A1I3KAB6"/>
<dbReference type="SUPFAM" id="SSF49452">
    <property type="entry name" value="Starch-binding domain-like"/>
    <property type="match status" value="1"/>
</dbReference>
<evidence type="ECO:0000259" key="2">
    <source>
        <dbReference type="Pfam" id="PF13205"/>
    </source>
</evidence>